<name>A0A222FJP8_9GAMM</name>
<dbReference type="InterPro" id="IPR018704">
    <property type="entry name" value="SecYEG/CpoB_TPR"/>
</dbReference>
<evidence type="ECO:0000256" key="6">
    <source>
        <dbReference type="ARBA" id="ARBA00023186"/>
    </source>
</evidence>
<dbReference type="AlphaFoldDB" id="A0A222FJP8"/>
<comment type="similarity">
    <text evidence="7">Belongs to the YfgM family.</text>
</comment>
<evidence type="ECO:0000256" key="3">
    <source>
        <dbReference type="ARBA" id="ARBA00022692"/>
    </source>
</evidence>
<reference evidence="11 12" key="1">
    <citation type="submission" date="2017-07" db="EMBL/GenBank/DDBJ databases">
        <title>Annotated genome sequence of Bacterioplanes sanyensis isolated from Red Sea.</title>
        <authorList>
            <person name="Rehman Z.U."/>
        </authorList>
    </citation>
    <scope>NUCLEOTIDE SEQUENCE [LARGE SCALE GENOMIC DNA]</scope>
    <source>
        <strain evidence="11 12">NV9</strain>
    </source>
</reference>
<evidence type="ECO:0000256" key="5">
    <source>
        <dbReference type="ARBA" id="ARBA00023136"/>
    </source>
</evidence>
<organism evidence="11 12">
    <name type="scientific">Bacterioplanes sanyensis</name>
    <dbReference type="NCBI Taxonomy" id="1249553"/>
    <lineage>
        <taxon>Bacteria</taxon>
        <taxon>Pseudomonadati</taxon>
        <taxon>Pseudomonadota</taxon>
        <taxon>Gammaproteobacteria</taxon>
        <taxon>Oceanospirillales</taxon>
        <taxon>Oceanospirillaceae</taxon>
        <taxon>Bacterioplanes</taxon>
    </lineage>
</organism>
<evidence type="ECO:0000313" key="12">
    <source>
        <dbReference type="Proteomes" id="UP000202440"/>
    </source>
</evidence>
<dbReference type="EMBL" id="CP022530">
    <property type="protein sequence ID" value="ASP39228.1"/>
    <property type="molecule type" value="Genomic_DNA"/>
</dbReference>
<dbReference type="GO" id="GO:0005886">
    <property type="term" value="C:plasma membrane"/>
    <property type="evidence" value="ECO:0007669"/>
    <property type="project" value="UniProtKB-SubCell"/>
</dbReference>
<dbReference type="Gene3D" id="1.25.40.10">
    <property type="entry name" value="Tetratricopeptide repeat domain"/>
    <property type="match status" value="1"/>
</dbReference>
<feature type="repeat" description="TPR" evidence="9">
    <location>
        <begin position="167"/>
        <end position="200"/>
    </location>
</feature>
<keyword evidence="6" id="KW-0143">Chaperone</keyword>
<dbReference type="PANTHER" id="PTHR38035">
    <property type="entry name" value="UPF0070 PROTEIN YFGM"/>
    <property type="match status" value="1"/>
</dbReference>
<evidence type="ECO:0000256" key="4">
    <source>
        <dbReference type="ARBA" id="ARBA00022989"/>
    </source>
</evidence>
<dbReference type="Pfam" id="PF09976">
    <property type="entry name" value="TPR_21"/>
    <property type="match status" value="1"/>
</dbReference>
<sequence>MSDMRTEEEQVEALKKWWDENGKSLVASVVIVAAGWFGWDSYQSNQQATAEAASQVYSQLVEQAALPAAEQTDGTRADMQQLAERLVNDFDGTAYAQFGNLFIARLASDGGDFDSAAAALKNVVETADNGPIKYTAQARLALVLTELERFDEALASIATVPDPAYQVQFEEARGDIYWRQGNTADALAAYQKALQAAQDNGAGAQLLQRKIDHLASTGEV</sequence>
<evidence type="ECO:0000259" key="10">
    <source>
        <dbReference type="Pfam" id="PF09976"/>
    </source>
</evidence>
<keyword evidence="12" id="KW-1185">Reference proteome</keyword>
<dbReference type="OrthoDB" id="9789675at2"/>
<dbReference type="InterPro" id="IPR011990">
    <property type="entry name" value="TPR-like_helical_dom_sf"/>
</dbReference>
<protein>
    <recommendedName>
        <fullName evidence="8">Ancillary SecYEG translocon subunit</fullName>
    </recommendedName>
</protein>
<dbReference type="InterPro" id="IPR026039">
    <property type="entry name" value="YfgM"/>
</dbReference>
<dbReference type="KEGG" id="bsan:CHH28_11310"/>
<evidence type="ECO:0000256" key="7">
    <source>
        <dbReference type="ARBA" id="ARBA00024197"/>
    </source>
</evidence>
<evidence type="ECO:0000256" key="9">
    <source>
        <dbReference type="PROSITE-ProRule" id="PRU00339"/>
    </source>
</evidence>
<dbReference type="RefSeq" id="WP_094060408.1">
    <property type="nucleotide sequence ID" value="NZ_CP022530.1"/>
</dbReference>
<accession>A0A222FJP8</accession>
<dbReference type="InterPro" id="IPR019734">
    <property type="entry name" value="TPR_rpt"/>
</dbReference>
<keyword evidence="3" id="KW-0812">Transmembrane</keyword>
<dbReference type="PROSITE" id="PS50005">
    <property type="entry name" value="TPR"/>
    <property type="match status" value="1"/>
</dbReference>
<proteinExistence type="inferred from homology"/>
<comment type="subcellular location">
    <subcellularLocation>
        <location evidence="1">Cell membrane</location>
        <topology evidence="1">Single-pass type II membrane protein</topology>
    </subcellularLocation>
</comment>
<keyword evidence="2" id="KW-1003">Cell membrane</keyword>
<keyword evidence="4" id="KW-1133">Transmembrane helix</keyword>
<gene>
    <name evidence="11" type="ORF">CHH28_11310</name>
</gene>
<dbReference type="GO" id="GO:0044877">
    <property type="term" value="F:protein-containing complex binding"/>
    <property type="evidence" value="ECO:0007669"/>
    <property type="project" value="InterPro"/>
</dbReference>
<evidence type="ECO:0000256" key="1">
    <source>
        <dbReference type="ARBA" id="ARBA00004401"/>
    </source>
</evidence>
<feature type="domain" description="Ancillary SecYEG translocon subunit/Cell division coordinator CpoB TPR" evidence="10">
    <location>
        <begin position="15"/>
        <end position="215"/>
    </location>
</feature>
<keyword evidence="5" id="KW-0472">Membrane</keyword>
<dbReference type="Proteomes" id="UP000202440">
    <property type="component" value="Chromosome"/>
</dbReference>
<keyword evidence="9" id="KW-0802">TPR repeat</keyword>
<dbReference type="SUPFAM" id="SSF48452">
    <property type="entry name" value="TPR-like"/>
    <property type="match status" value="1"/>
</dbReference>
<evidence type="ECO:0000256" key="2">
    <source>
        <dbReference type="ARBA" id="ARBA00022475"/>
    </source>
</evidence>
<evidence type="ECO:0000256" key="8">
    <source>
        <dbReference type="ARBA" id="ARBA00024235"/>
    </source>
</evidence>
<dbReference type="PIRSF" id="PIRSF006170">
    <property type="entry name" value="YfgM"/>
    <property type="match status" value="1"/>
</dbReference>
<dbReference type="PANTHER" id="PTHR38035:SF1">
    <property type="entry name" value="ANCILLARY SECYEG TRANSLOCON SUBUNIT"/>
    <property type="match status" value="1"/>
</dbReference>
<evidence type="ECO:0000313" key="11">
    <source>
        <dbReference type="EMBL" id="ASP39228.1"/>
    </source>
</evidence>